<feature type="transmembrane region" description="Helical" evidence="1">
    <location>
        <begin position="193"/>
        <end position="220"/>
    </location>
</feature>
<reference evidence="2 3" key="1">
    <citation type="submission" date="2024-04" db="EMBL/GenBank/DDBJ databases">
        <title>Draft genome sequence of Sessilibacter corallicola NBRC 116591.</title>
        <authorList>
            <person name="Miyakawa T."/>
            <person name="Kusuya Y."/>
            <person name="Miura T."/>
        </authorList>
    </citation>
    <scope>NUCLEOTIDE SEQUENCE [LARGE SCALE GENOMIC DNA]</scope>
    <source>
        <strain evidence="2 3">KU-00831-HH</strain>
    </source>
</reference>
<name>A0ABQ0ACI3_9GAMM</name>
<protein>
    <submittedName>
        <fullName evidence="2">PepSY-associated TM helix domain-containing protein</fullName>
    </submittedName>
</protein>
<organism evidence="2 3">
    <name type="scientific">Sessilibacter corallicola</name>
    <dbReference type="NCBI Taxonomy" id="2904075"/>
    <lineage>
        <taxon>Bacteria</taxon>
        <taxon>Pseudomonadati</taxon>
        <taxon>Pseudomonadota</taxon>
        <taxon>Gammaproteobacteria</taxon>
        <taxon>Cellvibrionales</taxon>
        <taxon>Cellvibrionaceae</taxon>
        <taxon>Sessilibacter</taxon>
    </lineage>
</organism>
<dbReference type="Pfam" id="PF03929">
    <property type="entry name" value="PepSY_TM"/>
    <property type="match status" value="1"/>
</dbReference>
<dbReference type="Proteomes" id="UP001465153">
    <property type="component" value="Unassembled WGS sequence"/>
</dbReference>
<sequence>MIGSNFRQSMTWLHTWAGLVVGWVLFFVFLTGTLGYFDTEIDRWMQPERPVFDGNIDSRQAITLAEQYLNNEAPEARSWRVTLPINRNHSDLIVRWKPNPEIDHNGAKIYHGTVIQTLDLNGEAVNYRETGGGQKLYKMHYDLHYVPELVGNILVGICTMFMLVALTTSVIAHRKIFQEIFTFRPFKKQRSWLDIHNIFGVLALPFHFMITYSGLVFFYLTLMPLVYFGVYGNNESKAVSDTKMYPPPIVRSEHSAEMMPLSFFYDKIREIKGDNTVVETINIDHPNNGAARINVRILTDNFTYSQDWLFDGVTGQLIADGEQPTGTVFYRDFLGIHEGLFADISLRWLYFISGIFGTAMIGSGLILWIQKRRIKNLRLGLPIPMNIQLIEKFNIATIVGLPTAIAAYFLANRILPLDLPNRVSAELDVLFVTWLLLTFHALLRPRHYAWMEQLLFAACLFILVPIVNSITTERGLLTSLANLDWVYVSFDFLSGAVGIGFIACAYLYKKYSADSSTATEAEDTPADTQNLAEG</sequence>
<feature type="transmembrane region" description="Helical" evidence="1">
    <location>
        <begin position="149"/>
        <end position="172"/>
    </location>
</feature>
<proteinExistence type="predicted"/>
<accession>A0ABQ0ACI3</accession>
<keyword evidence="1" id="KW-1133">Transmembrane helix</keyword>
<evidence type="ECO:0000256" key="1">
    <source>
        <dbReference type="SAM" id="Phobius"/>
    </source>
</evidence>
<gene>
    <name evidence="2" type="ORF">NBRC116591_31570</name>
</gene>
<dbReference type="RefSeq" id="WP_353303888.1">
    <property type="nucleotide sequence ID" value="NZ_BAABWN010000011.1"/>
</dbReference>
<dbReference type="PANTHER" id="PTHR34219:SF4">
    <property type="entry name" value="PEPSY DOMAIN-CONTAINING PROTEIN"/>
    <property type="match status" value="1"/>
</dbReference>
<feature type="transmembrane region" description="Helical" evidence="1">
    <location>
        <begin position="423"/>
        <end position="442"/>
    </location>
</feature>
<feature type="transmembrane region" description="Helical" evidence="1">
    <location>
        <begin position="348"/>
        <end position="369"/>
    </location>
</feature>
<comment type="caution">
    <text evidence="2">The sequence shown here is derived from an EMBL/GenBank/DDBJ whole genome shotgun (WGS) entry which is preliminary data.</text>
</comment>
<keyword evidence="1" id="KW-0812">Transmembrane</keyword>
<feature type="transmembrane region" description="Helical" evidence="1">
    <location>
        <begin position="485"/>
        <end position="508"/>
    </location>
</feature>
<keyword evidence="3" id="KW-1185">Reference proteome</keyword>
<feature type="transmembrane region" description="Helical" evidence="1">
    <location>
        <begin position="12"/>
        <end position="37"/>
    </location>
</feature>
<evidence type="ECO:0000313" key="3">
    <source>
        <dbReference type="Proteomes" id="UP001465153"/>
    </source>
</evidence>
<keyword evidence="1" id="KW-0472">Membrane</keyword>
<dbReference type="PANTHER" id="PTHR34219">
    <property type="entry name" value="IRON-REGULATED INNER MEMBRANE PROTEIN-RELATED"/>
    <property type="match status" value="1"/>
</dbReference>
<evidence type="ECO:0000313" key="2">
    <source>
        <dbReference type="EMBL" id="GAA6169346.1"/>
    </source>
</evidence>
<dbReference type="EMBL" id="BAABWN010000011">
    <property type="protein sequence ID" value="GAA6169346.1"/>
    <property type="molecule type" value="Genomic_DNA"/>
</dbReference>
<dbReference type="InterPro" id="IPR005625">
    <property type="entry name" value="PepSY-ass_TM"/>
</dbReference>
<feature type="transmembrane region" description="Helical" evidence="1">
    <location>
        <begin position="454"/>
        <end position="470"/>
    </location>
</feature>
<feature type="transmembrane region" description="Helical" evidence="1">
    <location>
        <begin position="389"/>
        <end position="411"/>
    </location>
</feature>